<dbReference type="OrthoDB" id="4265116at2"/>
<dbReference type="Pfam" id="PF19545">
    <property type="entry name" value="DUF6069"/>
    <property type="match status" value="1"/>
</dbReference>
<reference evidence="3" key="1">
    <citation type="submission" date="2016-10" db="EMBL/GenBank/DDBJ databases">
        <authorList>
            <person name="Varghese N."/>
            <person name="Submissions S."/>
        </authorList>
    </citation>
    <scope>NUCLEOTIDE SEQUENCE [LARGE SCALE GENOMIC DNA]</scope>
    <source>
        <strain evidence="3">DSM 45722</strain>
    </source>
</reference>
<accession>A0A1G4YQQ0</accession>
<feature type="transmembrane region" description="Helical" evidence="1">
    <location>
        <begin position="21"/>
        <end position="44"/>
    </location>
</feature>
<evidence type="ECO:0008006" key="4">
    <source>
        <dbReference type="Google" id="ProtNLM"/>
    </source>
</evidence>
<dbReference type="RefSeq" id="WP_092806361.1">
    <property type="nucleotide sequence ID" value="NZ_FMUH01000005.1"/>
</dbReference>
<feature type="transmembrane region" description="Helical" evidence="1">
    <location>
        <begin position="56"/>
        <end position="75"/>
    </location>
</feature>
<keyword evidence="1" id="KW-0812">Transmembrane</keyword>
<feature type="transmembrane region" description="Helical" evidence="1">
    <location>
        <begin position="84"/>
        <end position="105"/>
    </location>
</feature>
<name>A0A1G4YQQ0_9ACTN</name>
<feature type="transmembrane region" description="Helical" evidence="1">
    <location>
        <begin position="111"/>
        <end position="132"/>
    </location>
</feature>
<proteinExistence type="predicted"/>
<dbReference type="AlphaFoldDB" id="A0A1G4YQQ0"/>
<evidence type="ECO:0000256" key="1">
    <source>
        <dbReference type="SAM" id="Phobius"/>
    </source>
</evidence>
<keyword evidence="3" id="KW-1185">Reference proteome</keyword>
<evidence type="ECO:0000313" key="2">
    <source>
        <dbReference type="EMBL" id="SCX55770.1"/>
    </source>
</evidence>
<organism evidence="2 3">
    <name type="scientific">Klenkia marina</name>
    <dbReference type="NCBI Taxonomy" id="1960309"/>
    <lineage>
        <taxon>Bacteria</taxon>
        <taxon>Bacillati</taxon>
        <taxon>Actinomycetota</taxon>
        <taxon>Actinomycetes</taxon>
        <taxon>Geodermatophilales</taxon>
        <taxon>Geodermatophilaceae</taxon>
        <taxon>Klenkia</taxon>
    </lineage>
</organism>
<keyword evidence="1" id="KW-0472">Membrane</keyword>
<sequence>MTELQTPVRPSVPTRRVVRAGAGAALAGVLAAAVVAVLAVALGAPADAVQLQPASYVTFSVVGVLAGTAVWSWVVRRSPHPARLLARVVPGVLALTVVPDVGLALVGAATWGTAVALVVMHLAVAAAAVAVLQRAVPARG</sequence>
<dbReference type="EMBL" id="FMUH01000005">
    <property type="protein sequence ID" value="SCX55770.1"/>
    <property type="molecule type" value="Genomic_DNA"/>
</dbReference>
<gene>
    <name evidence="2" type="ORF">SAMN03159343_3362</name>
</gene>
<dbReference type="Proteomes" id="UP000198981">
    <property type="component" value="Unassembled WGS sequence"/>
</dbReference>
<protein>
    <recommendedName>
        <fullName evidence="4">PEP-CTERM protein-sorting domain-containing protein</fullName>
    </recommendedName>
</protein>
<keyword evidence="1" id="KW-1133">Transmembrane helix</keyword>
<dbReference type="InterPro" id="IPR045713">
    <property type="entry name" value="DUF6069"/>
</dbReference>
<evidence type="ECO:0000313" key="3">
    <source>
        <dbReference type="Proteomes" id="UP000198981"/>
    </source>
</evidence>